<protein>
    <submittedName>
        <fullName evidence="2">4-hydroxyphenylpyruvate dioxygenase</fullName>
        <ecNumber evidence="2">1.13.11.27</ecNumber>
    </submittedName>
</protein>
<keyword evidence="2" id="KW-0670">Pyruvate</keyword>
<feature type="compositionally biased region" description="Low complexity" evidence="1">
    <location>
        <begin position="129"/>
        <end position="144"/>
    </location>
</feature>
<proteinExistence type="predicted"/>
<dbReference type="AlphaFoldDB" id="A0A6J4HM89"/>
<evidence type="ECO:0000313" key="2">
    <source>
        <dbReference type="EMBL" id="CAA9228381.1"/>
    </source>
</evidence>
<keyword evidence="2" id="KW-0223">Dioxygenase</keyword>
<dbReference type="EC" id="1.13.11.27" evidence="2"/>
<feature type="compositionally biased region" description="Basic and acidic residues" evidence="1">
    <location>
        <begin position="15"/>
        <end position="32"/>
    </location>
</feature>
<accession>A0A6J4HM89</accession>
<feature type="compositionally biased region" description="Basic and acidic residues" evidence="1">
    <location>
        <begin position="161"/>
        <end position="179"/>
    </location>
</feature>
<gene>
    <name evidence="2" type="ORF">AVDCRST_MAG41-793</name>
</gene>
<feature type="compositionally biased region" description="Basic residues" evidence="1">
    <location>
        <begin position="280"/>
        <end position="291"/>
    </location>
</feature>
<feature type="compositionally biased region" description="Low complexity" evidence="1">
    <location>
        <begin position="299"/>
        <end position="314"/>
    </location>
</feature>
<dbReference type="EMBL" id="CADCTP010000085">
    <property type="protein sequence ID" value="CAA9228381.1"/>
    <property type="molecule type" value="Genomic_DNA"/>
</dbReference>
<name>A0A6J4HM89_9ACTN</name>
<dbReference type="GO" id="GO:0003868">
    <property type="term" value="F:4-hydroxyphenylpyruvate dioxygenase activity"/>
    <property type="evidence" value="ECO:0007669"/>
    <property type="project" value="UniProtKB-EC"/>
</dbReference>
<keyword evidence="2" id="KW-0560">Oxidoreductase</keyword>
<feature type="compositionally biased region" description="Gly residues" evidence="1">
    <location>
        <begin position="95"/>
        <end position="115"/>
    </location>
</feature>
<feature type="region of interest" description="Disordered" evidence="1">
    <location>
        <begin position="241"/>
        <end position="361"/>
    </location>
</feature>
<organism evidence="2">
    <name type="scientific">uncultured Mycobacteriales bacterium</name>
    <dbReference type="NCBI Taxonomy" id="581187"/>
    <lineage>
        <taxon>Bacteria</taxon>
        <taxon>Bacillati</taxon>
        <taxon>Actinomycetota</taxon>
        <taxon>Actinomycetes</taxon>
        <taxon>Mycobacteriales</taxon>
        <taxon>environmental samples</taxon>
    </lineage>
</organism>
<sequence>GLPGAGHGPRAVRGRQREAGRPLLLDRVRDALRGVPGTGDGLPALRRVRPAGRHRPVRRDRRGARRHLGRRARPRARRRRRRPRADRAGRRAGVRAGGRGRGPGAGRADGPGGRARQGHRRRDRDVRGDPALAGAAGQLLGRLPARVRRPGADGRPAAAGVHRDRPLRGQRRARPDGRVGRVLPPGHGLHEHEGVRRRRHRHGVLRAHVEGRRRRLPGGEVPAQRAGAGQEEVADRRIPGVLRRPGRAAPGAEHRRHRRLGAGDEGRGRGVPGHPGLVLRRPRQLGRRHPGRRGDAARAADPGRPGRGRLPAADLHQAGAGPADGVLRADRAARVRGLRQGQLQGPVRGHRARAGPPRQPL</sequence>
<evidence type="ECO:0000256" key="1">
    <source>
        <dbReference type="SAM" id="MobiDB-lite"/>
    </source>
</evidence>
<feature type="region of interest" description="Disordered" evidence="1">
    <location>
        <begin position="1"/>
        <end position="199"/>
    </location>
</feature>
<reference evidence="2" key="1">
    <citation type="submission" date="2020-02" db="EMBL/GenBank/DDBJ databases">
        <authorList>
            <person name="Meier V. D."/>
        </authorList>
    </citation>
    <scope>NUCLEOTIDE SEQUENCE</scope>
    <source>
        <strain evidence="2">AVDCRST_MAG41</strain>
    </source>
</reference>
<feature type="non-terminal residue" evidence="2">
    <location>
        <position position="1"/>
    </location>
</feature>
<feature type="non-terminal residue" evidence="2">
    <location>
        <position position="361"/>
    </location>
</feature>
<feature type="compositionally biased region" description="Basic residues" evidence="1">
    <location>
        <begin position="46"/>
        <end position="84"/>
    </location>
</feature>